<sequence>MAKTRQGKQTLTESELEDMKVDELRARARELGLSGTSHMHKGDLVKALAEAGGRETQGAPTPRSEGSHGGGAQPGSKETKSVKYAQEISSPEEEPEREGRSLVTTSHDVIRGWAERRDAQPATVPGTEHGGRPGVLRFDFPGYGGKDLRHIDWDEWFETFDQRGLNFIYQEERTDGTQSNFFRLENPDREDA</sequence>
<protein>
    <recommendedName>
        <fullName evidence="2">Rho termination factor-like N-terminal domain-containing protein</fullName>
    </recommendedName>
</protein>
<reference evidence="3 4" key="1">
    <citation type="submission" date="2019-07" db="EMBL/GenBank/DDBJ databases">
        <authorList>
            <person name="Duangmal K."/>
            <person name="Teo W.F.A."/>
        </authorList>
    </citation>
    <scope>NUCLEOTIDE SEQUENCE [LARGE SCALE GENOMIC DNA]</scope>
    <source>
        <strain evidence="3 4">TBRC 6029</strain>
    </source>
</reference>
<gene>
    <name evidence="3" type="ORF">FNH05_11345</name>
</gene>
<keyword evidence="4" id="KW-1185">Reference proteome</keyword>
<evidence type="ECO:0000259" key="2">
    <source>
        <dbReference type="SMART" id="SM00959"/>
    </source>
</evidence>
<feature type="region of interest" description="Disordered" evidence="1">
    <location>
        <begin position="1"/>
        <end position="133"/>
    </location>
</feature>
<evidence type="ECO:0000256" key="1">
    <source>
        <dbReference type="SAM" id="MobiDB-lite"/>
    </source>
</evidence>
<dbReference type="SMART" id="SM00959">
    <property type="entry name" value="Rho_N"/>
    <property type="match status" value="1"/>
</dbReference>
<dbReference type="AlphaFoldDB" id="A0A558CYD0"/>
<feature type="compositionally biased region" description="Basic and acidic residues" evidence="1">
    <location>
        <begin position="108"/>
        <end position="119"/>
    </location>
</feature>
<comment type="caution">
    <text evidence="3">The sequence shown here is derived from an EMBL/GenBank/DDBJ whole genome shotgun (WGS) entry which is preliminary data.</text>
</comment>
<dbReference type="Gene3D" id="1.10.720.10">
    <property type="match status" value="1"/>
</dbReference>
<evidence type="ECO:0000313" key="3">
    <source>
        <dbReference type="EMBL" id="TVT53774.1"/>
    </source>
</evidence>
<dbReference type="OrthoDB" id="9808866at2"/>
<dbReference type="Proteomes" id="UP000320011">
    <property type="component" value="Unassembled WGS sequence"/>
</dbReference>
<organism evidence="3 4">
    <name type="scientific">Amycolatopsis rhizosphaerae</name>
    <dbReference type="NCBI Taxonomy" id="2053003"/>
    <lineage>
        <taxon>Bacteria</taxon>
        <taxon>Bacillati</taxon>
        <taxon>Actinomycetota</taxon>
        <taxon>Actinomycetes</taxon>
        <taxon>Pseudonocardiales</taxon>
        <taxon>Pseudonocardiaceae</taxon>
        <taxon>Amycolatopsis</taxon>
    </lineage>
</organism>
<dbReference type="InterPro" id="IPR036269">
    <property type="entry name" value="Rho_N_sf"/>
</dbReference>
<feature type="domain" description="Rho termination factor-like N-terminal" evidence="2">
    <location>
        <begin position="15"/>
        <end position="53"/>
    </location>
</feature>
<proteinExistence type="predicted"/>
<reference evidence="3 4" key="2">
    <citation type="submission" date="2019-08" db="EMBL/GenBank/DDBJ databases">
        <title>Amycolatopsis acidicola sp. nov., isolated from peat swamp forest soil.</title>
        <authorList>
            <person name="Srisuk N."/>
        </authorList>
    </citation>
    <scope>NUCLEOTIDE SEQUENCE [LARGE SCALE GENOMIC DNA]</scope>
    <source>
        <strain evidence="3 4">TBRC 6029</strain>
    </source>
</reference>
<dbReference type="EMBL" id="VJWX01000083">
    <property type="protein sequence ID" value="TVT53774.1"/>
    <property type="molecule type" value="Genomic_DNA"/>
</dbReference>
<dbReference type="GO" id="GO:0006353">
    <property type="term" value="P:DNA-templated transcription termination"/>
    <property type="evidence" value="ECO:0007669"/>
    <property type="project" value="InterPro"/>
</dbReference>
<dbReference type="InterPro" id="IPR011112">
    <property type="entry name" value="Rho-like_N"/>
</dbReference>
<name>A0A558CYD0_9PSEU</name>
<dbReference type="RefSeq" id="WP_144587310.1">
    <property type="nucleotide sequence ID" value="NZ_VJWX01000083.1"/>
</dbReference>
<evidence type="ECO:0000313" key="4">
    <source>
        <dbReference type="Proteomes" id="UP000320011"/>
    </source>
</evidence>
<dbReference type="SUPFAM" id="SSF68912">
    <property type="entry name" value="Rho N-terminal domain-like"/>
    <property type="match status" value="1"/>
</dbReference>
<accession>A0A558CYD0</accession>
<dbReference type="Pfam" id="PF07498">
    <property type="entry name" value="Rho_N"/>
    <property type="match status" value="1"/>
</dbReference>
<feature type="compositionally biased region" description="Basic and acidic residues" evidence="1">
    <location>
        <begin position="17"/>
        <end position="30"/>
    </location>
</feature>